<dbReference type="GeneID" id="59160348"/>
<evidence type="ECO:0000256" key="1">
    <source>
        <dbReference type="SAM" id="Phobius"/>
    </source>
</evidence>
<dbReference type="RefSeq" id="WP_123091073.1">
    <property type="nucleotide sequence ID" value="NZ_CP044548.2"/>
</dbReference>
<evidence type="ECO:0000313" key="3">
    <source>
        <dbReference type="Proteomes" id="UP000271708"/>
    </source>
</evidence>
<dbReference type="Proteomes" id="UP000271708">
    <property type="component" value="Chromosome"/>
</dbReference>
<dbReference type="EMBL" id="CP044548">
    <property type="protein sequence ID" value="QFQ29701.1"/>
    <property type="molecule type" value="Genomic_DNA"/>
</dbReference>
<dbReference type="KEGG" id="jme:EEW87_004200"/>
<organism evidence="2 3">
    <name type="scientific">Janibacter melonis</name>
    <dbReference type="NCBI Taxonomy" id="262209"/>
    <lineage>
        <taxon>Bacteria</taxon>
        <taxon>Bacillati</taxon>
        <taxon>Actinomycetota</taxon>
        <taxon>Actinomycetes</taxon>
        <taxon>Micrococcales</taxon>
        <taxon>Intrasporangiaceae</taxon>
        <taxon>Janibacter</taxon>
    </lineage>
</organism>
<keyword evidence="1" id="KW-1133">Transmembrane helix</keyword>
<proteinExistence type="predicted"/>
<evidence type="ECO:0000313" key="2">
    <source>
        <dbReference type="EMBL" id="QFQ29701.1"/>
    </source>
</evidence>
<reference evidence="2 3" key="1">
    <citation type="submission" date="2019-09" db="EMBL/GenBank/DDBJ databases">
        <title>Complete Genome Sequence of Janibacter melonis M714 with both human health impact and industrial applications.</title>
        <authorList>
            <person name="Jin M."/>
            <person name="Zhao Q.R."/>
        </authorList>
    </citation>
    <scope>NUCLEOTIDE SEQUENCE [LARGE SCALE GENOMIC DNA]</scope>
    <source>
        <strain evidence="2 3">M714</strain>
    </source>
</reference>
<name>A0A5P8FKL2_9MICO</name>
<feature type="transmembrane region" description="Helical" evidence="1">
    <location>
        <begin position="6"/>
        <end position="27"/>
    </location>
</feature>
<keyword evidence="1" id="KW-0812">Transmembrane</keyword>
<accession>A0A5P8FKL2</accession>
<dbReference type="AlphaFoldDB" id="A0A5P8FKL2"/>
<feature type="transmembrane region" description="Helical" evidence="1">
    <location>
        <begin position="63"/>
        <end position="83"/>
    </location>
</feature>
<protein>
    <submittedName>
        <fullName evidence="2">Uncharacterized protein</fullName>
    </submittedName>
</protein>
<keyword evidence="1" id="KW-0472">Membrane</keyword>
<gene>
    <name evidence="2" type="ORF">EEW87_004200</name>
</gene>
<sequence>MTAAAGSLVVVNVVAFVLIAVALVRALGRRIPRTDTERALLFTLGAMVVLLSVGLLRRIRFEYADQAAFVAFVVTAAVGWWLLQRTTRR</sequence>
<feature type="transmembrane region" description="Helical" evidence="1">
    <location>
        <begin position="39"/>
        <end position="57"/>
    </location>
</feature>